<dbReference type="Gene3D" id="3.30.710.10">
    <property type="entry name" value="Potassium Channel Kv1.1, Chain A"/>
    <property type="match status" value="1"/>
</dbReference>
<evidence type="ECO:0000313" key="2">
    <source>
        <dbReference type="Proteomes" id="UP001302126"/>
    </source>
</evidence>
<proteinExistence type="predicted"/>
<evidence type="ECO:0000313" key="1">
    <source>
        <dbReference type="EMBL" id="KAK4184638.1"/>
    </source>
</evidence>
<sequence>MSSTTAIGSDPNKQGGLGFILGPCSAIEVEEIDPDGDLVLLVGNSSGFFKARRFRVSSSAMRRHSPVWKAMLFGPWKEKNPENGEWNVAFPDDSPPSFCLVLNIVHGRFDQVPTRLLALRPLYDLVVLLDKYDMVRIIRPWAKGMVQNAPSFGTCESLRRWTHIAWESGDRDAFFQGIYNAVLGISVDGKRLYILLLPFRPGTDPQHNLSGDIIRCRLSLIEELLKPFHTHIYYRLSARPWRPSKKDKGCDNMVLGSIWRQLLSDDCVLAVSKSVRATLLPHTKASEVTTSAQVLTDSITAILDATEIKDPDHAICKPGVGNMNKYMDTWIREFLKNTWWASKECFERMEARRMELDM</sequence>
<name>A0AAN6WM48_9PEZI</name>
<accession>A0AAN6WM48</accession>
<dbReference type="AlphaFoldDB" id="A0AAN6WM48"/>
<keyword evidence="2" id="KW-1185">Reference proteome</keyword>
<reference evidence="1" key="2">
    <citation type="submission" date="2023-05" db="EMBL/GenBank/DDBJ databases">
        <authorList>
            <consortium name="Lawrence Berkeley National Laboratory"/>
            <person name="Steindorff A."/>
            <person name="Hensen N."/>
            <person name="Bonometti L."/>
            <person name="Westerberg I."/>
            <person name="Brannstrom I.O."/>
            <person name="Guillou S."/>
            <person name="Cros-Aarteil S."/>
            <person name="Calhoun S."/>
            <person name="Haridas S."/>
            <person name="Kuo A."/>
            <person name="Mondo S."/>
            <person name="Pangilinan J."/>
            <person name="Riley R."/>
            <person name="Labutti K."/>
            <person name="Andreopoulos B."/>
            <person name="Lipzen A."/>
            <person name="Chen C."/>
            <person name="Yanf M."/>
            <person name="Daum C."/>
            <person name="Ng V."/>
            <person name="Clum A."/>
            <person name="Ohm R."/>
            <person name="Martin F."/>
            <person name="Silar P."/>
            <person name="Natvig D."/>
            <person name="Lalanne C."/>
            <person name="Gautier V."/>
            <person name="Ament-Velasquez S.L."/>
            <person name="Kruys A."/>
            <person name="Hutchinson M.I."/>
            <person name="Powell A.J."/>
            <person name="Barry K."/>
            <person name="Miller A.N."/>
            <person name="Grigoriev I.V."/>
            <person name="Debuchy R."/>
            <person name="Gladieux P."/>
            <person name="Thoren M.H."/>
            <person name="Johannesson H."/>
        </authorList>
    </citation>
    <scope>NUCLEOTIDE SEQUENCE</scope>
    <source>
        <strain evidence="1">PSN309</strain>
    </source>
</reference>
<dbReference type="EMBL" id="MU864480">
    <property type="protein sequence ID" value="KAK4184638.1"/>
    <property type="molecule type" value="Genomic_DNA"/>
</dbReference>
<dbReference type="Proteomes" id="UP001302126">
    <property type="component" value="Unassembled WGS sequence"/>
</dbReference>
<evidence type="ECO:0008006" key="3">
    <source>
        <dbReference type="Google" id="ProtNLM"/>
    </source>
</evidence>
<dbReference type="InterPro" id="IPR011333">
    <property type="entry name" value="SKP1/BTB/POZ_sf"/>
</dbReference>
<gene>
    <name evidence="1" type="ORF">QBC35DRAFT_391287</name>
</gene>
<reference evidence="1" key="1">
    <citation type="journal article" date="2023" name="Mol. Phylogenet. Evol.">
        <title>Genome-scale phylogeny and comparative genomics of the fungal order Sordariales.</title>
        <authorList>
            <person name="Hensen N."/>
            <person name="Bonometti L."/>
            <person name="Westerberg I."/>
            <person name="Brannstrom I.O."/>
            <person name="Guillou S."/>
            <person name="Cros-Aarteil S."/>
            <person name="Calhoun S."/>
            <person name="Haridas S."/>
            <person name="Kuo A."/>
            <person name="Mondo S."/>
            <person name="Pangilinan J."/>
            <person name="Riley R."/>
            <person name="LaButti K."/>
            <person name="Andreopoulos B."/>
            <person name="Lipzen A."/>
            <person name="Chen C."/>
            <person name="Yan M."/>
            <person name="Daum C."/>
            <person name="Ng V."/>
            <person name="Clum A."/>
            <person name="Steindorff A."/>
            <person name="Ohm R.A."/>
            <person name="Martin F."/>
            <person name="Silar P."/>
            <person name="Natvig D.O."/>
            <person name="Lalanne C."/>
            <person name="Gautier V."/>
            <person name="Ament-Velasquez S.L."/>
            <person name="Kruys A."/>
            <person name="Hutchinson M.I."/>
            <person name="Powell A.J."/>
            <person name="Barry K."/>
            <person name="Miller A.N."/>
            <person name="Grigoriev I.V."/>
            <person name="Debuchy R."/>
            <person name="Gladieux P."/>
            <person name="Hiltunen Thoren M."/>
            <person name="Johannesson H."/>
        </authorList>
    </citation>
    <scope>NUCLEOTIDE SEQUENCE</scope>
    <source>
        <strain evidence="1">PSN309</strain>
    </source>
</reference>
<organism evidence="1 2">
    <name type="scientific">Podospora australis</name>
    <dbReference type="NCBI Taxonomy" id="1536484"/>
    <lineage>
        <taxon>Eukaryota</taxon>
        <taxon>Fungi</taxon>
        <taxon>Dikarya</taxon>
        <taxon>Ascomycota</taxon>
        <taxon>Pezizomycotina</taxon>
        <taxon>Sordariomycetes</taxon>
        <taxon>Sordariomycetidae</taxon>
        <taxon>Sordariales</taxon>
        <taxon>Podosporaceae</taxon>
        <taxon>Podospora</taxon>
    </lineage>
</organism>
<comment type="caution">
    <text evidence="1">The sequence shown here is derived from an EMBL/GenBank/DDBJ whole genome shotgun (WGS) entry which is preliminary data.</text>
</comment>
<protein>
    <recommendedName>
        <fullName evidence="3">BTB domain-containing protein</fullName>
    </recommendedName>
</protein>
<dbReference type="SUPFAM" id="SSF54695">
    <property type="entry name" value="POZ domain"/>
    <property type="match status" value="1"/>
</dbReference>